<dbReference type="STRING" id="1330018.A0A167PBE9"/>
<evidence type="ECO:0000256" key="5">
    <source>
        <dbReference type="ARBA" id="ARBA00017788"/>
    </source>
</evidence>
<name>A0A167PBE9_CALVF</name>
<evidence type="ECO:0000256" key="12">
    <source>
        <dbReference type="RuleBase" id="RU368004"/>
    </source>
</evidence>
<dbReference type="PANTHER" id="PTHR21210">
    <property type="entry name" value="TRNA (URACIL-O(2)-)-METHYLTRANSFERASE-RELATED"/>
    <property type="match status" value="1"/>
</dbReference>
<evidence type="ECO:0000256" key="9">
    <source>
        <dbReference type="ARBA" id="ARBA00022691"/>
    </source>
</evidence>
<proteinExistence type="inferred from homology"/>
<dbReference type="Pfam" id="PF07757">
    <property type="entry name" value="AdoMet_MTase"/>
    <property type="match status" value="2"/>
</dbReference>
<dbReference type="GO" id="GO:0141101">
    <property type="term" value="F:tRNA(Ser) (uridine(44)-2'-O-)-methyltransferase activity"/>
    <property type="evidence" value="ECO:0007669"/>
    <property type="project" value="UniProtKB-EC"/>
</dbReference>
<evidence type="ECO:0000256" key="1">
    <source>
        <dbReference type="ARBA" id="ARBA00002778"/>
    </source>
</evidence>
<keyword evidence="15" id="KW-1185">Reference proteome</keyword>
<keyword evidence="10 12" id="KW-0819">tRNA processing</keyword>
<dbReference type="PANTHER" id="PTHR21210:SF0">
    <property type="entry name" value="TRNA (URACIL-O(2)-)-METHYLTRANSFERASE-RELATED"/>
    <property type="match status" value="1"/>
</dbReference>
<dbReference type="InterPro" id="IPR029063">
    <property type="entry name" value="SAM-dependent_MTases_sf"/>
</dbReference>
<keyword evidence="8 12" id="KW-0808">Transferase</keyword>
<accession>A0A167PBE9</accession>
<dbReference type="Proteomes" id="UP000076738">
    <property type="component" value="Unassembled WGS sequence"/>
</dbReference>
<dbReference type="InterPro" id="IPR011671">
    <property type="entry name" value="tRNA_uracil_MeTrfase"/>
</dbReference>
<dbReference type="GO" id="GO:0030488">
    <property type="term" value="P:tRNA methylation"/>
    <property type="evidence" value="ECO:0007669"/>
    <property type="project" value="UniProtKB-UniRule"/>
</dbReference>
<gene>
    <name evidence="14" type="ORF">CALVIDRAFT_535234</name>
</gene>
<comment type="function">
    <text evidence="1">Probable adenosyl-L-methionine (AdoMet)-dependent tRNA (uracil-O(2)-)-methyltransferase.</text>
</comment>
<dbReference type="OrthoDB" id="10047021at2759"/>
<evidence type="ECO:0000256" key="2">
    <source>
        <dbReference type="ARBA" id="ARBA00004496"/>
    </source>
</evidence>
<evidence type="ECO:0000313" key="14">
    <source>
        <dbReference type="EMBL" id="KZO98616.1"/>
    </source>
</evidence>
<keyword evidence="9 12" id="KW-0949">S-adenosyl-L-methionine</keyword>
<evidence type="ECO:0000256" key="7">
    <source>
        <dbReference type="ARBA" id="ARBA00022603"/>
    </source>
</evidence>
<comment type="similarity">
    <text evidence="3 12">Belongs to the TRM44 family.</text>
</comment>
<comment type="catalytic activity">
    <reaction evidence="11 12">
        <text>uridine(44) in tRNA(Ser) + S-adenosyl-L-methionine = 2'-O-methyluridine(44) in tRNA(Ser) + S-adenosyl-L-homocysteine + H(+)</text>
        <dbReference type="Rhea" id="RHEA:43100"/>
        <dbReference type="Rhea" id="RHEA-COMP:10339"/>
        <dbReference type="Rhea" id="RHEA-COMP:10340"/>
        <dbReference type="ChEBI" id="CHEBI:15378"/>
        <dbReference type="ChEBI" id="CHEBI:57856"/>
        <dbReference type="ChEBI" id="CHEBI:59789"/>
        <dbReference type="ChEBI" id="CHEBI:65315"/>
        <dbReference type="ChEBI" id="CHEBI:74478"/>
        <dbReference type="EC" id="2.1.1.211"/>
    </reaction>
</comment>
<dbReference type="SUPFAM" id="SSF53335">
    <property type="entry name" value="S-adenosyl-L-methionine-dependent methyltransferases"/>
    <property type="match status" value="1"/>
</dbReference>
<feature type="region of interest" description="Disordered" evidence="13">
    <location>
        <begin position="496"/>
        <end position="525"/>
    </location>
</feature>
<evidence type="ECO:0000256" key="4">
    <source>
        <dbReference type="ARBA" id="ARBA00012795"/>
    </source>
</evidence>
<evidence type="ECO:0000256" key="11">
    <source>
        <dbReference type="ARBA" id="ARBA00047957"/>
    </source>
</evidence>
<reference evidence="14 15" key="1">
    <citation type="journal article" date="2016" name="Mol. Biol. Evol.">
        <title>Comparative Genomics of Early-Diverging Mushroom-Forming Fungi Provides Insights into the Origins of Lignocellulose Decay Capabilities.</title>
        <authorList>
            <person name="Nagy L.G."/>
            <person name="Riley R."/>
            <person name="Tritt A."/>
            <person name="Adam C."/>
            <person name="Daum C."/>
            <person name="Floudas D."/>
            <person name="Sun H."/>
            <person name="Yadav J.S."/>
            <person name="Pangilinan J."/>
            <person name="Larsson K.H."/>
            <person name="Matsuura K."/>
            <person name="Barry K."/>
            <person name="Labutti K."/>
            <person name="Kuo R."/>
            <person name="Ohm R.A."/>
            <person name="Bhattacharya S.S."/>
            <person name="Shirouzu T."/>
            <person name="Yoshinaga Y."/>
            <person name="Martin F.M."/>
            <person name="Grigoriev I.V."/>
            <person name="Hibbett D.S."/>
        </authorList>
    </citation>
    <scope>NUCLEOTIDE SEQUENCE [LARGE SCALE GENOMIC DNA]</scope>
    <source>
        <strain evidence="14 15">TUFC12733</strain>
    </source>
</reference>
<keyword evidence="7 12" id="KW-0489">Methyltransferase</keyword>
<comment type="function">
    <text evidence="12">Adenosyl-L-methionine (AdoMet)-dependent tRNA (uracil-O(2)-)-methyltransferase.</text>
</comment>
<evidence type="ECO:0000256" key="6">
    <source>
        <dbReference type="ARBA" id="ARBA00022490"/>
    </source>
</evidence>
<dbReference type="EMBL" id="KV417275">
    <property type="protein sequence ID" value="KZO98616.1"/>
    <property type="molecule type" value="Genomic_DNA"/>
</dbReference>
<evidence type="ECO:0000256" key="13">
    <source>
        <dbReference type="SAM" id="MobiDB-lite"/>
    </source>
</evidence>
<keyword evidence="6 12" id="KW-0963">Cytoplasm</keyword>
<dbReference type="GO" id="GO:0005737">
    <property type="term" value="C:cytoplasm"/>
    <property type="evidence" value="ECO:0007669"/>
    <property type="project" value="UniProtKB-SubCell"/>
</dbReference>
<evidence type="ECO:0000313" key="15">
    <source>
        <dbReference type="Proteomes" id="UP000076738"/>
    </source>
</evidence>
<comment type="subcellular location">
    <subcellularLocation>
        <location evidence="2 12">Cytoplasm</location>
    </subcellularLocation>
</comment>
<protein>
    <recommendedName>
        <fullName evidence="5 12">tRNA (uracil-O(2)-)-methyltransferase</fullName>
        <ecNumber evidence="4 12">2.1.1.211</ecNumber>
    </recommendedName>
</protein>
<evidence type="ECO:0000256" key="3">
    <source>
        <dbReference type="ARBA" id="ARBA00009056"/>
    </source>
</evidence>
<feature type="compositionally biased region" description="Basic and acidic residues" evidence="13">
    <location>
        <begin position="515"/>
        <end position="525"/>
    </location>
</feature>
<evidence type="ECO:0000256" key="8">
    <source>
        <dbReference type="ARBA" id="ARBA00022679"/>
    </source>
</evidence>
<dbReference type="AlphaFoldDB" id="A0A167PBE9"/>
<evidence type="ECO:0000256" key="10">
    <source>
        <dbReference type="ARBA" id="ARBA00022694"/>
    </source>
</evidence>
<sequence>MSQPTQRPKFHPTPLPATSSILRSSLPWLPVLSAPAPFPCASFSPTLTALLQHPEHSGPLILRANPLPPPVPPIPASTEHFPGWRPVEITRRRLMPRVPERDGELVQTCVRYRPSEPGREGEMLVLIPELAEGERPPYYHPDVERLALVYTAHASPHPASEEEPEEHGTLRIEVVLPPSAPSAINPSSRLYRTTLHLLETAHKHSWGHYACYKKRVRHDILVPREAYQDLYLRLKARHKHHVASWALGTDPRKHVFEDVAIAAFLMLLWKGEYPGLEEGRPPATDDDAGECEWSTWGRPEGGFVDLGCGNGLLVHILLQEGYSGYGVDLTARKTWSTYPSSTQQHLHTSAITPLSIPPVSPPIPTGAFLIGNHPDELTPYVPLLATLSRASGWLAIPCCPFTFTGRFTSQVYKSKLGASEVERRMDEGGEGGGRVRAYLVYLEEVGRRLGWDVGVEALRMPSTRNWGLVGRRRALSPTAESERGDEEVLEEGMGGLSLNGTSAATPHGTRVNGADSEKPVTITREDGLRWAEDKLEEIRRSGGFTVREGKGHH</sequence>
<organism evidence="14 15">
    <name type="scientific">Calocera viscosa (strain TUFC12733)</name>
    <dbReference type="NCBI Taxonomy" id="1330018"/>
    <lineage>
        <taxon>Eukaryota</taxon>
        <taxon>Fungi</taxon>
        <taxon>Dikarya</taxon>
        <taxon>Basidiomycota</taxon>
        <taxon>Agaricomycotina</taxon>
        <taxon>Dacrymycetes</taxon>
        <taxon>Dacrymycetales</taxon>
        <taxon>Dacrymycetaceae</taxon>
        <taxon>Calocera</taxon>
    </lineage>
</organism>
<dbReference type="EC" id="2.1.1.211" evidence="4 12"/>